<feature type="domain" description="ABC3 transporter permease C-terminal" evidence="8">
    <location>
        <begin position="258"/>
        <end position="373"/>
    </location>
</feature>
<evidence type="ECO:0000256" key="6">
    <source>
        <dbReference type="ARBA" id="ARBA00038076"/>
    </source>
</evidence>
<keyword evidence="2" id="KW-1003">Cell membrane</keyword>
<organism evidence="10 11">
    <name type="scientific">Halosimplex rubrum</name>
    <dbReference type="NCBI Taxonomy" id="869889"/>
    <lineage>
        <taxon>Archaea</taxon>
        <taxon>Methanobacteriati</taxon>
        <taxon>Methanobacteriota</taxon>
        <taxon>Stenosarchaea group</taxon>
        <taxon>Halobacteria</taxon>
        <taxon>Halobacteriales</taxon>
        <taxon>Haloarculaceae</taxon>
        <taxon>Halosimplex</taxon>
    </lineage>
</organism>
<dbReference type="EMBL" id="CP058910">
    <property type="protein sequence ID" value="QLH79241.1"/>
    <property type="molecule type" value="Genomic_DNA"/>
</dbReference>
<dbReference type="OrthoDB" id="11469at2157"/>
<evidence type="ECO:0000313" key="11">
    <source>
        <dbReference type="Proteomes" id="UP000509667"/>
    </source>
</evidence>
<dbReference type="AlphaFoldDB" id="A0A7D5P4Y7"/>
<dbReference type="GeneID" id="56079985"/>
<name>A0A7D5P4Y7_9EURY</name>
<dbReference type="RefSeq" id="WP_179909111.1">
    <property type="nucleotide sequence ID" value="NZ_CP058910.1"/>
</dbReference>
<reference evidence="10 11" key="1">
    <citation type="submission" date="2020-07" db="EMBL/GenBank/DDBJ databases">
        <title>Halosimplex pelagicum sp. nov. and Halosimplex rubrum sp. nov., isolated from salted brown alga Laminaria, and emended description of the genus Halosimplex.</title>
        <authorList>
            <person name="Cui H."/>
        </authorList>
    </citation>
    <scope>NUCLEOTIDE SEQUENCE [LARGE SCALE GENOMIC DNA]</scope>
    <source>
        <strain evidence="10 11">R27</strain>
    </source>
</reference>
<dbReference type="GO" id="GO:0022857">
    <property type="term" value="F:transmembrane transporter activity"/>
    <property type="evidence" value="ECO:0007669"/>
    <property type="project" value="TreeGrafter"/>
</dbReference>
<dbReference type="Pfam" id="PF12704">
    <property type="entry name" value="MacB_PCD"/>
    <property type="match status" value="1"/>
</dbReference>
<feature type="transmembrane region" description="Helical" evidence="7">
    <location>
        <begin position="25"/>
        <end position="47"/>
    </location>
</feature>
<evidence type="ECO:0000259" key="8">
    <source>
        <dbReference type="Pfam" id="PF02687"/>
    </source>
</evidence>
<feature type="transmembrane region" description="Helical" evidence="7">
    <location>
        <begin position="253"/>
        <end position="275"/>
    </location>
</feature>
<dbReference type="GO" id="GO:0005886">
    <property type="term" value="C:plasma membrane"/>
    <property type="evidence" value="ECO:0007669"/>
    <property type="project" value="UniProtKB-SubCell"/>
</dbReference>
<gene>
    <name evidence="10" type="ORF">HZS55_18940</name>
</gene>
<evidence type="ECO:0000256" key="7">
    <source>
        <dbReference type="SAM" id="Phobius"/>
    </source>
</evidence>
<proteinExistence type="inferred from homology"/>
<evidence type="ECO:0000256" key="2">
    <source>
        <dbReference type="ARBA" id="ARBA00022475"/>
    </source>
</evidence>
<evidence type="ECO:0000259" key="9">
    <source>
        <dbReference type="Pfam" id="PF12704"/>
    </source>
</evidence>
<evidence type="ECO:0000256" key="1">
    <source>
        <dbReference type="ARBA" id="ARBA00004651"/>
    </source>
</evidence>
<dbReference type="PANTHER" id="PTHR30572">
    <property type="entry name" value="MEMBRANE COMPONENT OF TRANSPORTER-RELATED"/>
    <property type="match status" value="1"/>
</dbReference>
<sequence length="381" mass="40286">MGWLRRRFPALLMARRNIGRTKVRSVLAALGIVIGVIAIASLGMFGLTLRYQLTENLGGIGNQVMVQPADSAEAPDALTERDLRQVESAAGSGATVAPAVQRFTTVSYGRGVSETRGVMGIDQPGKLFEARDGSIPQPYRSGALIGPDLADQRDLGPGDTISVNGSTERVVAVLAPSQGFGYTDPSNQIVLPMRSFDGRGYDTITVTETDSTAANATAMAIRAQLNDRRERVTVQDFSGVADQIGQTFQALNLFLIGIGSISLLVAGVSILNVMLMSTVERRQEIGVLRAVGFQKLDVLKIMLSEAVLLGVIGGVAGAAFSIVAGMVINHFVVGDAMLAFRPGNFLYIGLAFAFGVGTSLLSGLYPAWKAANERPVEALRG</sequence>
<dbReference type="InterPro" id="IPR050250">
    <property type="entry name" value="Macrolide_Exporter_MacB"/>
</dbReference>
<dbReference type="PANTHER" id="PTHR30572:SF4">
    <property type="entry name" value="ABC TRANSPORTER PERMEASE YTRF"/>
    <property type="match status" value="1"/>
</dbReference>
<evidence type="ECO:0000256" key="4">
    <source>
        <dbReference type="ARBA" id="ARBA00022989"/>
    </source>
</evidence>
<dbReference type="InterPro" id="IPR003838">
    <property type="entry name" value="ABC3_permease_C"/>
</dbReference>
<keyword evidence="4 7" id="KW-1133">Transmembrane helix</keyword>
<evidence type="ECO:0000313" key="10">
    <source>
        <dbReference type="EMBL" id="QLH79241.1"/>
    </source>
</evidence>
<feature type="domain" description="MacB-like periplasmic core" evidence="9">
    <location>
        <begin position="25"/>
        <end position="223"/>
    </location>
</feature>
<dbReference type="InterPro" id="IPR025857">
    <property type="entry name" value="MacB_PCD"/>
</dbReference>
<keyword evidence="11" id="KW-1185">Reference proteome</keyword>
<feature type="transmembrane region" description="Helical" evidence="7">
    <location>
        <begin position="306"/>
        <end position="333"/>
    </location>
</feature>
<comment type="subcellular location">
    <subcellularLocation>
        <location evidence="1">Cell membrane</location>
        <topology evidence="1">Multi-pass membrane protein</topology>
    </subcellularLocation>
</comment>
<protein>
    <submittedName>
        <fullName evidence="10">ABC transporter permease</fullName>
    </submittedName>
</protein>
<keyword evidence="5 7" id="KW-0472">Membrane</keyword>
<keyword evidence="3 7" id="KW-0812">Transmembrane</keyword>
<evidence type="ECO:0000256" key="3">
    <source>
        <dbReference type="ARBA" id="ARBA00022692"/>
    </source>
</evidence>
<dbReference type="KEGG" id="hrr:HZS55_18940"/>
<feature type="transmembrane region" description="Helical" evidence="7">
    <location>
        <begin position="345"/>
        <end position="365"/>
    </location>
</feature>
<dbReference type="Proteomes" id="UP000509667">
    <property type="component" value="Chromosome"/>
</dbReference>
<comment type="similarity">
    <text evidence="6">Belongs to the ABC-4 integral membrane protein family.</text>
</comment>
<evidence type="ECO:0000256" key="5">
    <source>
        <dbReference type="ARBA" id="ARBA00023136"/>
    </source>
</evidence>
<dbReference type="Pfam" id="PF02687">
    <property type="entry name" value="FtsX"/>
    <property type="match status" value="1"/>
</dbReference>
<accession>A0A7D5P4Y7</accession>